<evidence type="ECO:0000313" key="4">
    <source>
        <dbReference type="Proteomes" id="UP000065473"/>
    </source>
</evidence>
<reference evidence="3 4" key="1">
    <citation type="submission" date="2015-12" db="EMBL/GenBank/DDBJ databases">
        <title>A stable core within a dynamic pangenome in Sulfolobus acidocaldarius.</title>
        <authorList>
            <person name="Anderson R."/>
            <person name="Kouris A."/>
            <person name="Seward C."/>
            <person name="Campbell K."/>
            <person name="Whitaker R."/>
        </authorList>
    </citation>
    <scope>NUCLEOTIDE SEQUENCE [LARGE SCALE GENOMIC DNA]</scope>
    <source>
        <strain evidence="1 4">GG12-C01-09</strain>
        <strain evidence="2 3">NG05B_CO5_07</strain>
    </source>
</reference>
<dbReference type="RefSeq" id="WP_015385429.1">
    <property type="nucleotide sequence ID" value="NZ_LPRH01000001.1"/>
</dbReference>
<dbReference type="OrthoDB" id="34291at2157"/>
<evidence type="ECO:0000313" key="1">
    <source>
        <dbReference type="EMBL" id="ALU29200.1"/>
    </source>
</evidence>
<dbReference type="Proteomes" id="UP000065473">
    <property type="component" value="Chromosome"/>
</dbReference>
<sequence>MKFDFVFDVYVNQLRGDFKILSNHNVVIGLNRNVISELDKVGLPYKIFVDNLSDFILNKDHIRTFYLVGKKQGENRGTAFNLTVHTNIDEEDNIFFLVINQDGNVQVNFAKNNYINESIYRATEKLLNTDRLEFSLPYLYRFVIFEAFNSFKKLTNTVFEGIVDDKLIVIDDRNRGLIWEVDNLTFMYYSEISNPISSKSLGLLRNKYFKHRIN</sequence>
<dbReference type="STRING" id="1435377.SUSAZ_02240"/>
<dbReference type="Proteomes" id="UP000060043">
    <property type="component" value="Chromosome"/>
</dbReference>
<evidence type="ECO:0000313" key="2">
    <source>
        <dbReference type="EMBL" id="ALU31927.1"/>
    </source>
</evidence>
<evidence type="ECO:0000313" key="3">
    <source>
        <dbReference type="Proteomes" id="UP000060043"/>
    </source>
</evidence>
<organism evidence="2 3">
    <name type="scientific">Sulfolobus acidocaldarius</name>
    <dbReference type="NCBI Taxonomy" id="2285"/>
    <lineage>
        <taxon>Archaea</taxon>
        <taxon>Thermoproteota</taxon>
        <taxon>Thermoprotei</taxon>
        <taxon>Sulfolobales</taxon>
        <taxon>Sulfolobaceae</taxon>
        <taxon>Sulfolobus</taxon>
    </lineage>
</organism>
<dbReference type="PaxDb" id="1435377-SUSAZ_02240"/>
<protein>
    <submittedName>
        <fullName evidence="2">Uncharacterized protein</fullName>
    </submittedName>
</protein>
<dbReference type="EMBL" id="CP013694">
    <property type="protein sequence ID" value="ALU29200.1"/>
    <property type="molecule type" value="Genomic_DNA"/>
</dbReference>
<dbReference type="AlphaFoldDB" id="A0A0U3HBD4"/>
<accession>A0A0U3HBD4</accession>
<proteinExistence type="predicted"/>
<name>A0A0U3HBD4_9CREN</name>
<gene>
    <name evidence="1" type="ORF">ATY89_04110</name>
    <name evidence="2" type="ORF">ATZ20_07135</name>
</gene>
<dbReference type="EMBL" id="CP013695">
    <property type="protein sequence ID" value="ALU31927.1"/>
    <property type="molecule type" value="Genomic_DNA"/>
</dbReference>